<gene>
    <name evidence="1" type="ORF">FE633_28435</name>
</gene>
<dbReference type="Proteomes" id="UP000305906">
    <property type="component" value="Unassembled WGS sequence"/>
</dbReference>
<dbReference type="EMBL" id="VBZC01000035">
    <property type="protein sequence ID" value="TLS42926.1"/>
    <property type="molecule type" value="Genomic_DNA"/>
</dbReference>
<keyword evidence="2" id="KW-1185">Reference proteome</keyword>
<evidence type="ECO:0000313" key="2">
    <source>
        <dbReference type="Proteomes" id="UP000305906"/>
    </source>
</evidence>
<comment type="caution">
    <text evidence="1">The sequence shown here is derived from an EMBL/GenBank/DDBJ whole genome shotgun (WGS) entry which is preliminary data.</text>
</comment>
<proteinExistence type="predicted"/>
<reference evidence="1 2" key="1">
    <citation type="submission" date="2019-05" db="EMBL/GenBank/DDBJ databases">
        <title>Streptomyces sp. NEAU-C151, a novel actinomycete isolated from soil.</title>
        <authorList>
            <person name="Han L."/>
            <person name="Jiang H."/>
        </authorList>
    </citation>
    <scope>NUCLEOTIDE SEQUENCE [LARGE SCALE GENOMIC DNA]</scope>
    <source>
        <strain evidence="1 2">NEAU-C151</strain>
    </source>
</reference>
<dbReference type="RefSeq" id="WP_171060157.1">
    <property type="nucleotide sequence ID" value="NZ_VBZC01000035.1"/>
</dbReference>
<name>A0A5R9FLC1_9ACTN</name>
<organism evidence="1 2">
    <name type="scientific">Streptomyces montanus</name>
    <dbReference type="NCBI Taxonomy" id="2580423"/>
    <lineage>
        <taxon>Bacteria</taxon>
        <taxon>Bacillati</taxon>
        <taxon>Actinomycetota</taxon>
        <taxon>Actinomycetes</taxon>
        <taxon>Kitasatosporales</taxon>
        <taxon>Streptomycetaceae</taxon>
        <taxon>Streptomyces</taxon>
    </lineage>
</organism>
<evidence type="ECO:0000313" key="1">
    <source>
        <dbReference type="EMBL" id="TLS42926.1"/>
    </source>
</evidence>
<accession>A0A5R9FLC1</accession>
<protein>
    <submittedName>
        <fullName evidence="1">Uncharacterized protein</fullName>
    </submittedName>
</protein>
<sequence>MEQEHIRSWLSGREHWILEKETSDGFNNFLCDFPWATSHLLWSDVPHVTLELPGNDDWDSFLSEFSAAPAGRHEFVFVMYSWREPGIVCRTVDAVKDIDYLYSSAPGPRYFCGADVVDGAVHPKYSDFAEYDGADDITAYVH</sequence>
<dbReference type="AlphaFoldDB" id="A0A5R9FLC1"/>